<feature type="coiled-coil region" evidence="2">
    <location>
        <begin position="738"/>
        <end position="812"/>
    </location>
</feature>
<evidence type="ECO:0000313" key="5">
    <source>
        <dbReference type="Proteomes" id="UP000054937"/>
    </source>
</evidence>
<dbReference type="InterPro" id="IPR033290">
    <property type="entry name" value="CCDC39"/>
</dbReference>
<feature type="region of interest" description="Disordered" evidence="3">
    <location>
        <begin position="581"/>
        <end position="611"/>
    </location>
</feature>
<feature type="compositionally biased region" description="Acidic residues" evidence="3">
    <location>
        <begin position="45"/>
        <end position="55"/>
    </location>
</feature>
<dbReference type="GO" id="GO:0036159">
    <property type="term" value="P:inner dynein arm assembly"/>
    <property type="evidence" value="ECO:0007669"/>
    <property type="project" value="InterPro"/>
</dbReference>
<name>A0A0V0QKT2_PSEPJ</name>
<comment type="caution">
    <text evidence="4">The sequence shown here is derived from an EMBL/GenBank/DDBJ whole genome shotgun (WGS) entry which is preliminary data.</text>
</comment>
<dbReference type="AlphaFoldDB" id="A0A0V0QKT2"/>
<feature type="compositionally biased region" description="Acidic residues" evidence="3">
    <location>
        <begin position="63"/>
        <end position="79"/>
    </location>
</feature>
<feature type="compositionally biased region" description="Polar residues" evidence="3">
    <location>
        <begin position="986"/>
        <end position="1003"/>
    </location>
</feature>
<feature type="compositionally biased region" description="Low complexity" evidence="3">
    <location>
        <begin position="7"/>
        <end position="17"/>
    </location>
</feature>
<evidence type="ECO:0000256" key="1">
    <source>
        <dbReference type="ARBA" id="ARBA00023054"/>
    </source>
</evidence>
<gene>
    <name evidence="4" type="ORF">PPERSA_11980</name>
</gene>
<feature type="compositionally biased region" description="Low complexity" evidence="3">
    <location>
        <begin position="1004"/>
        <end position="1029"/>
    </location>
</feature>
<feature type="coiled-coil region" evidence="2">
    <location>
        <begin position="851"/>
        <end position="923"/>
    </location>
</feature>
<sequence>MSDSGNEDNNNNYNENNEIYDDNEDYNPENDGGEYGNQNNNYENQDGENYDENYDNDQHGNEYDDGQEGQPQGEEEENDYNYGNDLINGQNREEEEEEEDDFPEYANEQNKQLNEIIKEKRRLIKEISRKIDEKQDRKKILGDHLKSVQVELLHTQALIDEKNKEIETEDHLKQISERQIGRLQAEYRKMKKLAMEQEEKLNDVQNQIYKGNEKMDQYKLQMNCDQEELEQWSLAARQKEEDNLTLEKYKRADEVKIKELNLLITRLTVKNILSFNLNILLQKIQLNTFIQQAEVSKKQQELEKEITETQTAQIELDKTSEEFNKQNEERHKLFLQWKEVTEIIKRRHENIREAGEEFSKVKMEMGTNQDALKQRKQMLKSEKDNNKAIEQANELLERQKIQQIKDNKVVKEQNDNLMAEVEILKNQVSAFASDLNSKKNKISMLTQDKLAKKQRLNLAQQKYNAHVIKMKNEDMAAKNFEAQKAYAEEKYTTKLKEKQAIEKKIKKKKESLYRYTQELFKLREKEANLYGDIQGNMAACRNLKAHISNLNQDFQRQQELLYNAEYQIQLMERKVARAKGERTLEERNDIKNEKEKAQNENDEVKSENKKLKDSLKDLEDSLRSIDKRLTALQGDEKKYDKIVKSLILENDMTYQDLNKIVKKKEEILVNHDSMKLEIKKIQQTLSNEMNTVFQLENRKYQLEMSMQEREKEIMVHKDVLITENKAAEEERHKIAVELAERKTKVKNLKIKYESLVQKNVASNGEVETVNEHSQAYYVIKAAQEREELQRKGDELNAKILKSEKELKALDNTLNHLKGWNSKYWDSFLNKGVTKNDRDQKEALDDQCRAGSENLFKKKKELQKLQKEYEEDMRRFNEIQNKMEILANQERDLSEQIDRVQKDIQEQQGKIERANKNFEKTAKRTEQLGINTSEDNIHIVQMLYDRETNLAKTLLTAIYNLSNDIPEMAGVLEDALRENNIALPSRAPSSIDTQSQAASQRSFNSRGSYKSQQSGQQSRQSRQSSRSRQY</sequence>
<dbReference type="PANTHER" id="PTHR18962:SF0">
    <property type="entry name" value="COILED-COIL DOMAIN-CONTAINING PROTEIN 39"/>
    <property type="match status" value="1"/>
</dbReference>
<dbReference type="GO" id="GO:0005930">
    <property type="term" value="C:axoneme"/>
    <property type="evidence" value="ECO:0007669"/>
    <property type="project" value="InterPro"/>
</dbReference>
<proteinExistence type="predicted"/>
<evidence type="ECO:0000256" key="2">
    <source>
        <dbReference type="SAM" id="Coils"/>
    </source>
</evidence>
<dbReference type="Proteomes" id="UP000054937">
    <property type="component" value="Unassembled WGS sequence"/>
</dbReference>
<dbReference type="FunCoup" id="A0A0V0QKT2">
    <property type="interactions" value="3"/>
</dbReference>
<organism evidence="4 5">
    <name type="scientific">Pseudocohnilembus persalinus</name>
    <name type="common">Ciliate</name>
    <dbReference type="NCBI Taxonomy" id="266149"/>
    <lineage>
        <taxon>Eukaryota</taxon>
        <taxon>Sar</taxon>
        <taxon>Alveolata</taxon>
        <taxon>Ciliophora</taxon>
        <taxon>Intramacronucleata</taxon>
        <taxon>Oligohymenophorea</taxon>
        <taxon>Scuticociliatia</taxon>
        <taxon>Philasterida</taxon>
        <taxon>Pseudocohnilembidae</taxon>
        <taxon>Pseudocohnilembus</taxon>
    </lineage>
</organism>
<accession>A0A0V0QKT2</accession>
<dbReference type="OMA" id="NSKNCDE"/>
<dbReference type="OrthoDB" id="10259720at2759"/>
<feature type="region of interest" description="Disordered" evidence="3">
    <location>
        <begin position="1"/>
        <end position="105"/>
    </location>
</feature>
<feature type="coiled-coil region" evidence="2">
    <location>
        <begin position="106"/>
        <end position="137"/>
    </location>
</feature>
<feature type="compositionally biased region" description="Acidic residues" evidence="3">
    <location>
        <begin position="93"/>
        <end position="103"/>
    </location>
</feature>
<dbReference type="EMBL" id="LDAU01000154">
    <property type="protein sequence ID" value="KRX02640.1"/>
    <property type="molecule type" value="Genomic_DNA"/>
</dbReference>
<reference evidence="4 5" key="1">
    <citation type="journal article" date="2015" name="Sci. Rep.">
        <title>Genome of the facultative scuticociliatosis pathogen Pseudocohnilembus persalinus provides insight into its virulence through horizontal gene transfer.</title>
        <authorList>
            <person name="Xiong J."/>
            <person name="Wang G."/>
            <person name="Cheng J."/>
            <person name="Tian M."/>
            <person name="Pan X."/>
            <person name="Warren A."/>
            <person name="Jiang C."/>
            <person name="Yuan D."/>
            <person name="Miao W."/>
        </authorList>
    </citation>
    <scope>NUCLEOTIDE SEQUENCE [LARGE SCALE GENOMIC DNA]</scope>
    <source>
        <strain evidence="4">36N120E</strain>
    </source>
</reference>
<feature type="compositionally biased region" description="Acidic residues" evidence="3">
    <location>
        <begin position="18"/>
        <end position="32"/>
    </location>
</feature>
<dbReference type="GO" id="GO:0060285">
    <property type="term" value="P:cilium-dependent cell motility"/>
    <property type="evidence" value="ECO:0007669"/>
    <property type="project" value="TreeGrafter"/>
</dbReference>
<feature type="coiled-coil region" evidence="2">
    <location>
        <begin position="173"/>
        <end position="207"/>
    </location>
</feature>
<protein>
    <submittedName>
        <fullName evidence="4">Uncharacterized protein</fullName>
    </submittedName>
</protein>
<feature type="coiled-coil region" evidence="2">
    <location>
        <begin position="290"/>
        <end position="329"/>
    </location>
</feature>
<dbReference type="InParanoid" id="A0A0V0QKT2"/>
<keyword evidence="5" id="KW-1185">Reference proteome</keyword>
<evidence type="ECO:0000256" key="3">
    <source>
        <dbReference type="SAM" id="MobiDB-lite"/>
    </source>
</evidence>
<dbReference type="Pfam" id="PF24161">
    <property type="entry name" value="CCDC39"/>
    <property type="match status" value="2"/>
</dbReference>
<feature type="coiled-coil region" evidence="2">
    <location>
        <begin position="372"/>
        <end position="427"/>
    </location>
</feature>
<dbReference type="PANTHER" id="PTHR18962">
    <property type="entry name" value="COILED-COIL DOMAIN-CONTAINING PROTEIN 39"/>
    <property type="match status" value="1"/>
</dbReference>
<evidence type="ECO:0000313" key="4">
    <source>
        <dbReference type="EMBL" id="KRX02640.1"/>
    </source>
</evidence>
<feature type="region of interest" description="Disordered" evidence="3">
    <location>
        <begin position="984"/>
        <end position="1029"/>
    </location>
</feature>
<dbReference type="GO" id="GO:0003341">
    <property type="term" value="P:cilium movement"/>
    <property type="evidence" value="ECO:0007669"/>
    <property type="project" value="InterPro"/>
</dbReference>
<keyword evidence="1 2" id="KW-0175">Coiled coil</keyword>